<dbReference type="Proteomes" id="UP001501020">
    <property type="component" value="Unassembled WGS sequence"/>
</dbReference>
<evidence type="ECO:0000313" key="1">
    <source>
        <dbReference type="EMBL" id="GAA2128500.1"/>
    </source>
</evidence>
<dbReference type="InterPro" id="IPR046674">
    <property type="entry name" value="DUF6544"/>
</dbReference>
<dbReference type="EMBL" id="BAAAMR010000012">
    <property type="protein sequence ID" value="GAA2128500.1"/>
    <property type="molecule type" value="Genomic_DNA"/>
</dbReference>
<gene>
    <name evidence="1" type="ORF">GCM10009727_19170</name>
</gene>
<proteinExistence type="predicted"/>
<protein>
    <recommendedName>
        <fullName evidence="3">Carotenoid 1,2-hydratase</fullName>
    </recommendedName>
</protein>
<accession>A0ABP5K7S1</accession>
<keyword evidence="2" id="KW-1185">Reference proteome</keyword>
<sequence>MDAGFQVHGRSPVAVPLRCPTRPPVPGLTAAAERDWADLATTPEHGRPFGPELVRHLPEPARRWLSHAIEPGTPLSWAVRLRMHGRIRLGAWRTFRATQILRPPRGFIWAASVRVAGLPTTGFDRYSGGDGEMRWRVLGLLPVMSATGPDITLSAAGRLAGEFVFVPAVALSPAVTWEPIDGERARANVVIGGTAHSVTLTVAPEGSLTELTLDRWGAPDGESFGRYTFGARLQGETSYAGYTIPSLVRAGWWYGTRRWSRGEFIRFALDEADFL</sequence>
<evidence type="ECO:0008006" key="3">
    <source>
        <dbReference type="Google" id="ProtNLM"/>
    </source>
</evidence>
<organism evidence="1 2">
    <name type="scientific">Actinomadura napierensis</name>
    <dbReference type="NCBI Taxonomy" id="267854"/>
    <lineage>
        <taxon>Bacteria</taxon>
        <taxon>Bacillati</taxon>
        <taxon>Actinomycetota</taxon>
        <taxon>Actinomycetes</taxon>
        <taxon>Streptosporangiales</taxon>
        <taxon>Thermomonosporaceae</taxon>
        <taxon>Actinomadura</taxon>
    </lineage>
</organism>
<comment type="caution">
    <text evidence="1">The sequence shown here is derived from an EMBL/GenBank/DDBJ whole genome shotgun (WGS) entry which is preliminary data.</text>
</comment>
<evidence type="ECO:0000313" key="2">
    <source>
        <dbReference type="Proteomes" id="UP001501020"/>
    </source>
</evidence>
<dbReference type="Pfam" id="PF20181">
    <property type="entry name" value="DUF6544"/>
    <property type="match status" value="1"/>
</dbReference>
<name>A0ABP5K7S1_9ACTN</name>
<reference evidence="2" key="1">
    <citation type="journal article" date="2019" name="Int. J. Syst. Evol. Microbiol.">
        <title>The Global Catalogue of Microorganisms (GCM) 10K type strain sequencing project: providing services to taxonomists for standard genome sequencing and annotation.</title>
        <authorList>
            <consortium name="The Broad Institute Genomics Platform"/>
            <consortium name="The Broad Institute Genome Sequencing Center for Infectious Disease"/>
            <person name="Wu L."/>
            <person name="Ma J."/>
        </authorList>
    </citation>
    <scope>NUCLEOTIDE SEQUENCE [LARGE SCALE GENOMIC DNA]</scope>
    <source>
        <strain evidence="2">JCM 13850</strain>
    </source>
</reference>
<dbReference type="RefSeq" id="WP_344263781.1">
    <property type="nucleotide sequence ID" value="NZ_BAAAMR010000012.1"/>
</dbReference>